<evidence type="ECO:0000313" key="2">
    <source>
        <dbReference type="EMBL" id="ANB91480.1"/>
    </source>
</evidence>
<feature type="transmembrane region" description="Helical" evidence="1">
    <location>
        <begin position="684"/>
        <end position="700"/>
    </location>
</feature>
<organism evidence="3 5">
    <name type="scientific">Moraxella ovis</name>
    <dbReference type="NCBI Taxonomy" id="29433"/>
    <lineage>
        <taxon>Bacteria</taxon>
        <taxon>Pseudomonadati</taxon>
        <taxon>Pseudomonadota</taxon>
        <taxon>Gammaproteobacteria</taxon>
        <taxon>Moraxellales</taxon>
        <taxon>Moraxellaceae</taxon>
        <taxon>Moraxella</taxon>
    </lineage>
</organism>
<proteinExistence type="predicted"/>
<evidence type="ECO:0000313" key="4">
    <source>
        <dbReference type="Proteomes" id="UP000076765"/>
    </source>
</evidence>
<dbReference type="Proteomes" id="UP000076765">
    <property type="component" value="Chromosome"/>
</dbReference>
<keyword evidence="1" id="KW-0812">Transmembrane</keyword>
<feature type="transmembrane region" description="Helical" evidence="1">
    <location>
        <begin position="623"/>
        <end position="642"/>
    </location>
</feature>
<name>A0A378PKX8_9GAMM</name>
<dbReference type="Proteomes" id="UP000255102">
    <property type="component" value="Unassembled WGS sequence"/>
</dbReference>
<reference evidence="2 4" key="1">
    <citation type="submission" date="2015-04" db="EMBL/GenBank/DDBJ databases">
        <authorList>
            <person name="Calcutt M.J."/>
            <person name="Foecking M.F."/>
        </authorList>
    </citation>
    <scope>NUCLEOTIDE SEQUENCE [LARGE SCALE GENOMIC DNA]</scope>
    <source>
        <strain evidence="2 4">199/55</strain>
    </source>
</reference>
<dbReference type="EMBL" id="UGPW01000001">
    <property type="protein sequence ID" value="STY87098.1"/>
    <property type="molecule type" value="Genomic_DNA"/>
</dbReference>
<sequence length="840" mass="95234">MGVFSSKIRVHGQSVSQRMTDDDSFIDSVKYATIAKKHYNLQNDKIDLNESVFNDTVRERIIQNIPNKFNKAYRMAEDTSKYIFGNPTTASVHKPEETLKRAVIRYLEDTTGKKVTLEYFYVGDKRHIHYAYDKLTKSYRYNLNTNKLVMYGKEATITSAVMHISPQTRKEYNDELFSVDTTWFDGSKTPNFTEGTRDELAVNYYTESTSEVVETPRLTVNTFLEGVITGYTQANAEVSITIDNTVTKITANNKGYFNHTFSGLNQDTAVVVISKNKHNRTSNRVTIQYPYINDNPATRGQLVKTAVNRTNGSFTLDLSDVNPITPDNIELPLENYIDYIQVMYKTTDGKALFTYGLGQGIESIDTALNVYSRKSKIYPRLYIRTDGVDLDKSKDTTKKNHTKALFKKVGIDLTQTTSDLTEALGGDYSKVHTMYISLSVGITDSYNDPILAEYLYRYFNNQIKYSVKTEYGYGRKDVHITDNHTNVVVSYARILKERVKGRVSEVGRYKANSEQLSYEKATSILSGKINQIRTSSRFVHNFMYQESDTHYIKISVFGLQVTQQYADRSENHNGDDENMAIPLDGLVTKGMSVKEKELLYNKALRVHILIRYTTKQRWYQRGVFKAVIAIIGIAITVITVGLDGGTGAMMAMAVIKSIAVGMAISIAIDLAVKLAVKLGWSSKLVTAIALVGAIVATYYSKGKSFKGFKAVDVMKILNTSFDVHNKAIQLKLIDFKKEYEAFMSDINDKYKKLKETQELLNTGVAKPEQELMLRPLSSYMYSSQVNLGESPETFYNRSMMYDVSELVMDMATNFVENSMYIPVQPYKIYEGEAVEDILLI</sequence>
<dbReference type="STRING" id="29433.MOVS_05225"/>
<dbReference type="KEGG" id="moi:MOVS_05225"/>
<keyword evidence="1" id="KW-1133">Transmembrane helix</keyword>
<accession>A0A378PKX8</accession>
<keyword evidence="4" id="KW-1185">Reference proteome</keyword>
<evidence type="ECO:0000313" key="3">
    <source>
        <dbReference type="EMBL" id="STY87098.1"/>
    </source>
</evidence>
<dbReference type="EMBL" id="CP011158">
    <property type="protein sequence ID" value="ANB91480.1"/>
    <property type="molecule type" value="Genomic_DNA"/>
</dbReference>
<reference evidence="3 5" key="2">
    <citation type="submission" date="2018-06" db="EMBL/GenBank/DDBJ databases">
        <authorList>
            <consortium name="Pathogen Informatics"/>
            <person name="Doyle S."/>
        </authorList>
    </citation>
    <scope>NUCLEOTIDE SEQUENCE [LARGE SCALE GENOMIC DNA]</scope>
    <source>
        <strain evidence="3 5">NCTC11227</strain>
    </source>
</reference>
<evidence type="ECO:0000313" key="5">
    <source>
        <dbReference type="Proteomes" id="UP000255102"/>
    </source>
</evidence>
<evidence type="ECO:0000256" key="1">
    <source>
        <dbReference type="SAM" id="Phobius"/>
    </source>
</evidence>
<protein>
    <submittedName>
        <fullName evidence="3">Uncharacterized protein</fullName>
    </submittedName>
</protein>
<dbReference type="AlphaFoldDB" id="A0A378PKX8"/>
<feature type="transmembrane region" description="Helical" evidence="1">
    <location>
        <begin position="648"/>
        <end position="672"/>
    </location>
</feature>
<keyword evidence="1" id="KW-0472">Membrane</keyword>
<gene>
    <name evidence="2" type="ORF">MOVS_05225</name>
    <name evidence="3" type="ORF">NCTC11227_01097</name>
</gene>